<dbReference type="SMART" id="SM00608">
    <property type="entry name" value="ACR"/>
    <property type="match status" value="1"/>
</dbReference>
<dbReference type="InterPro" id="IPR001762">
    <property type="entry name" value="Disintegrin_dom"/>
</dbReference>
<dbReference type="PANTHER" id="PTHR11905:SF159">
    <property type="entry name" value="ADAM METALLOPROTEASE"/>
    <property type="match status" value="1"/>
</dbReference>
<keyword evidence="4" id="KW-0645">Protease</keyword>
<evidence type="ECO:0000256" key="8">
    <source>
        <dbReference type="PROSITE-ProRule" id="PRU00276"/>
    </source>
</evidence>
<feature type="disulfide bond" evidence="8">
    <location>
        <begin position="196"/>
        <end position="220"/>
    </location>
</feature>
<evidence type="ECO:0000259" key="12">
    <source>
        <dbReference type="PROSITE" id="PS50215"/>
    </source>
</evidence>
<dbReference type="InterPro" id="IPR024079">
    <property type="entry name" value="MetalloPept_cat_dom_sf"/>
</dbReference>
<feature type="compositionally biased region" description="Polar residues" evidence="9">
    <location>
        <begin position="24"/>
        <end position="39"/>
    </location>
</feature>
<dbReference type="PANTHER" id="PTHR11905">
    <property type="entry name" value="ADAM A DISINTEGRIN AND METALLOPROTEASE DOMAIN"/>
    <property type="match status" value="1"/>
</dbReference>
<dbReference type="EMBL" id="OA884789">
    <property type="protein sequence ID" value="CAD7281297.1"/>
    <property type="molecule type" value="Genomic_DNA"/>
</dbReference>
<dbReference type="Proteomes" id="UP000678499">
    <property type="component" value="Unassembled WGS sequence"/>
</dbReference>
<dbReference type="GO" id="GO:0016020">
    <property type="term" value="C:membrane"/>
    <property type="evidence" value="ECO:0007669"/>
    <property type="project" value="UniProtKB-SubCell"/>
</dbReference>
<dbReference type="GO" id="GO:0046872">
    <property type="term" value="F:metal ion binding"/>
    <property type="evidence" value="ECO:0007669"/>
    <property type="project" value="UniProtKB-KW"/>
</dbReference>
<evidence type="ECO:0000256" key="3">
    <source>
        <dbReference type="ARBA" id="ARBA00022989"/>
    </source>
</evidence>
<dbReference type="GO" id="GO:0004222">
    <property type="term" value="F:metalloendopeptidase activity"/>
    <property type="evidence" value="ECO:0007669"/>
    <property type="project" value="InterPro"/>
</dbReference>
<dbReference type="InterPro" id="IPR036436">
    <property type="entry name" value="Disintegrin_dom_sf"/>
</dbReference>
<dbReference type="PROSITE" id="PS50214">
    <property type="entry name" value="DISINTEGRIN_2"/>
    <property type="match status" value="1"/>
</dbReference>
<dbReference type="Pfam" id="PF01421">
    <property type="entry name" value="Reprolysin"/>
    <property type="match status" value="1"/>
</dbReference>
<dbReference type="Pfam" id="PF08516">
    <property type="entry name" value="ADAM_CR"/>
    <property type="match status" value="1"/>
</dbReference>
<evidence type="ECO:0000256" key="1">
    <source>
        <dbReference type="ARBA" id="ARBA00004167"/>
    </source>
</evidence>
<dbReference type="InterPro" id="IPR000742">
    <property type="entry name" value="EGF"/>
</dbReference>
<dbReference type="OrthoDB" id="5951731at2759"/>
<gene>
    <name evidence="13" type="ORF">NMOB1V02_LOCUS8945</name>
</gene>
<dbReference type="FunFam" id="3.40.390.10:FF:000002">
    <property type="entry name" value="Disintegrin and metalloproteinase domain-containing protein 22"/>
    <property type="match status" value="1"/>
</dbReference>
<dbReference type="SMART" id="SM00050">
    <property type="entry name" value="DISIN"/>
    <property type="match status" value="1"/>
</dbReference>
<dbReference type="AlphaFoldDB" id="A0A7R9BW16"/>
<feature type="binding site" evidence="8">
    <location>
        <position position="191"/>
    </location>
    <ligand>
        <name>Zn(2+)</name>
        <dbReference type="ChEBI" id="CHEBI:29105"/>
        <note>catalytic</note>
    </ligand>
</feature>
<dbReference type="PROSITE" id="PS01186">
    <property type="entry name" value="EGF_2"/>
    <property type="match status" value="1"/>
</dbReference>
<evidence type="ECO:0000256" key="5">
    <source>
        <dbReference type="ARBA" id="ARBA00023136"/>
    </source>
</evidence>
<keyword evidence="2 10" id="KW-0812">Transmembrane</keyword>
<proteinExistence type="predicted"/>
<dbReference type="SUPFAM" id="SSF55486">
    <property type="entry name" value="Metalloproteases ('zincins'), catalytic domain"/>
    <property type="match status" value="1"/>
</dbReference>
<evidence type="ECO:0000256" key="10">
    <source>
        <dbReference type="SAM" id="Phobius"/>
    </source>
</evidence>
<keyword evidence="6 8" id="KW-1015">Disulfide bond</keyword>
<evidence type="ECO:0000256" key="4">
    <source>
        <dbReference type="ARBA" id="ARBA00023049"/>
    </source>
</evidence>
<dbReference type="InterPro" id="IPR034027">
    <property type="entry name" value="Reprolysin_adamalysin"/>
</dbReference>
<dbReference type="Gene3D" id="4.10.70.10">
    <property type="entry name" value="Disintegrin domain"/>
    <property type="match status" value="1"/>
</dbReference>
<feature type="binding site" evidence="8">
    <location>
        <position position="181"/>
    </location>
    <ligand>
        <name>Zn(2+)</name>
        <dbReference type="ChEBI" id="CHEBI:29105"/>
        <note>catalytic</note>
    </ligand>
</feature>
<feature type="binding site" evidence="8">
    <location>
        <position position="185"/>
    </location>
    <ligand>
        <name>Zn(2+)</name>
        <dbReference type="ChEBI" id="CHEBI:29105"/>
        <note>catalytic</note>
    </ligand>
</feature>
<keyword evidence="4" id="KW-0378">Hydrolase</keyword>
<keyword evidence="3 10" id="KW-1133">Transmembrane helix</keyword>
<dbReference type="Gene3D" id="3.40.390.10">
    <property type="entry name" value="Collagenase (Catalytic Domain)"/>
    <property type="match status" value="1"/>
</dbReference>
<dbReference type="Pfam" id="PF00200">
    <property type="entry name" value="Disintegrin"/>
    <property type="match status" value="1"/>
</dbReference>
<feature type="disulfide bond" evidence="7">
    <location>
        <begin position="307"/>
        <end position="327"/>
    </location>
</feature>
<dbReference type="InterPro" id="IPR001590">
    <property type="entry name" value="Peptidase_M12B"/>
</dbReference>
<dbReference type="PROSITE" id="PS50215">
    <property type="entry name" value="ADAM_MEPRO"/>
    <property type="match status" value="1"/>
</dbReference>
<keyword evidence="4" id="KW-0482">Metalloprotease</keyword>
<name>A0A7R9BW16_9CRUS</name>
<keyword evidence="8" id="KW-0479">Metal-binding</keyword>
<comment type="subcellular location">
    <subcellularLocation>
        <location evidence="1">Membrane</location>
        <topology evidence="1">Single-pass membrane protein</topology>
    </subcellularLocation>
</comment>
<feature type="domain" description="Peptidase M12B" evidence="12">
    <location>
        <begin position="45"/>
        <end position="241"/>
    </location>
</feature>
<protein>
    <recommendedName>
        <fullName evidence="15">Disintegrin and metalloproteinase domain-containing protein 12</fullName>
    </recommendedName>
</protein>
<evidence type="ECO:0000256" key="6">
    <source>
        <dbReference type="ARBA" id="ARBA00023157"/>
    </source>
</evidence>
<feature type="region of interest" description="Disordered" evidence="9">
    <location>
        <begin position="1"/>
        <end position="39"/>
    </location>
</feature>
<feature type="domain" description="Disintegrin" evidence="11">
    <location>
        <begin position="246"/>
        <end position="335"/>
    </location>
</feature>
<evidence type="ECO:0008006" key="15">
    <source>
        <dbReference type="Google" id="ProtNLM"/>
    </source>
</evidence>
<feature type="disulfide bond" evidence="8">
    <location>
        <begin position="198"/>
        <end position="203"/>
    </location>
</feature>
<sequence>MEKVRRSLPNPDEINTIDVGATGSGSKENGKSSVRQPWNSDQSSRYVELLLVVDKTIYEQHGKDQEKIFNRAKTIANIVNSLYAPLDIFVGLVGVVIWTEHDEIALKPNGDETLTNFLHYRRKRLVKMQNNDNAQLLTGTKFEGGVVGKALKGPICTYEFSGGVNMDHSEVVGLVATTVAHEMGHNFGMEHDKETCECPEARCIMAPSSSPTRPSHWSSCSKEYLKLAFDHGMDHCLKNLPATLFGPVCGNGFLEEGEECDCGLQDRCADNPCCDATTCRLATNATCATGKCCDLKTCSPKSVATECRKSSNECDLPEFCTGNSEFCPEDVKVQDGTTCNSGHAYCYLGACRTHHDQCRLLWGPSGNSSDEKCYEMNRQGTRHGNCGYYRENKTYVSCALEHVMCGMVHCSHKNERLEFGMESVAILSHKFLPVDNGKSIKEEAIPCRTAIVDLGLNEVDPGLAPDGAKCGSDKLCVNQKCVPLASLKVSKCPYNCNGKGVCNSKGHCHCNLGYAPPYCDDFGTGGSIDSGPASDKSGVDGFSKAMYIIFLGIVPVSAILVCLFYYGRRESILLWWKRAPRVGRSRTPPNAAKTRRFPIDPSACAAAATAAFRNAKYVSSVPPARPIPPVCSPTAPSALLPSPDFPARVVLPRPIESPEAGKKDEPLLRPVRAAPPVPFQKIPSGVGGSRGRTALEVSRPKLIRTTCDDHTECFEDALEDELTSGDSGIA</sequence>
<feature type="transmembrane region" description="Helical" evidence="10">
    <location>
        <begin position="545"/>
        <end position="567"/>
    </location>
</feature>
<feature type="active site" evidence="8">
    <location>
        <position position="182"/>
    </location>
</feature>
<evidence type="ECO:0000259" key="11">
    <source>
        <dbReference type="PROSITE" id="PS50214"/>
    </source>
</evidence>
<evidence type="ECO:0000313" key="14">
    <source>
        <dbReference type="Proteomes" id="UP000678499"/>
    </source>
</evidence>
<organism evidence="13">
    <name type="scientific">Notodromas monacha</name>
    <dbReference type="NCBI Taxonomy" id="399045"/>
    <lineage>
        <taxon>Eukaryota</taxon>
        <taxon>Metazoa</taxon>
        <taxon>Ecdysozoa</taxon>
        <taxon>Arthropoda</taxon>
        <taxon>Crustacea</taxon>
        <taxon>Oligostraca</taxon>
        <taxon>Ostracoda</taxon>
        <taxon>Podocopa</taxon>
        <taxon>Podocopida</taxon>
        <taxon>Cypridocopina</taxon>
        <taxon>Cypridoidea</taxon>
        <taxon>Cyprididae</taxon>
        <taxon>Notodromas</taxon>
    </lineage>
</organism>
<dbReference type="InterPro" id="IPR006586">
    <property type="entry name" value="ADAM_Cys-rich"/>
</dbReference>
<keyword evidence="8" id="KW-0862">Zinc</keyword>
<reference evidence="13" key="1">
    <citation type="submission" date="2020-11" db="EMBL/GenBank/DDBJ databases">
        <authorList>
            <person name="Tran Van P."/>
        </authorList>
    </citation>
    <scope>NUCLEOTIDE SEQUENCE</scope>
</reference>
<feature type="disulfide bond" evidence="8">
    <location>
        <begin position="156"/>
        <end position="236"/>
    </location>
</feature>
<dbReference type="CDD" id="cd04269">
    <property type="entry name" value="ZnMc_adamalysin_II_like"/>
    <property type="match status" value="1"/>
</dbReference>
<dbReference type="EMBL" id="CAJPEX010002752">
    <property type="protein sequence ID" value="CAG0921449.1"/>
    <property type="molecule type" value="Genomic_DNA"/>
</dbReference>
<keyword evidence="5 10" id="KW-0472">Membrane</keyword>
<dbReference type="GO" id="GO:0006509">
    <property type="term" value="P:membrane protein ectodomain proteolysis"/>
    <property type="evidence" value="ECO:0007669"/>
    <property type="project" value="TreeGrafter"/>
</dbReference>
<dbReference type="FunFam" id="4.10.70.10:FF:000001">
    <property type="entry name" value="Disintegrin and metalloproteinase domain-containing protein 22"/>
    <property type="match status" value="1"/>
</dbReference>
<evidence type="ECO:0000256" key="9">
    <source>
        <dbReference type="SAM" id="MobiDB-lite"/>
    </source>
</evidence>
<accession>A0A7R9BW16</accession>
<dbReference type="SUPFAM" id="SSF57552">
    <property type="entry name" value="Blood coagulation inhibitor (disintegrin)"/>
    <property type="match status" value="1"/>
</dbReference>
<evidence type="ECO:0000256" key="2">
    <source>
        <dbReference type="ARBA" id="ARBA00022692"/>
    </source>
</evidence>
<evidence type="ECO:0000256" key="7">
    <source>
        <dbReference type="PROSITE-ProRule" id="PRU00068"/>
    </source>
</evidence>
<keyword evidence="14" id="KW-1185">Reference proteome</keyword>
<evidence type="ECO:0000313" key="13">
    <source>
        <dbReference type="EMBL" id="CAD7281297.1"/>
    </source>
</evidence>